<dbReference type="GO" id="GO:0042276">
    <property type="term" value="P:error-prone translesion synthesis"/>
    <property type="evidence" value="ECO:0007669"/>
    <property type="project" value="TreeGrafter"/>
</dbReference>
<dbReference type="Gene3D" id="1.10.150.20">
    <property type="entry name" value="5' to 3' exonuclease, C-terminal subdomain"/>
    <property type="match status" value="1"/>
</dbReference>
<evidence type="ECO:0000313" key="3">
    <source>
        <dbReference type="EMBL" id="ENY53767.1"/>
    </source>
</evidence>
<proteinExistence type="inferred from homology"/>
<dbReference type="SUPFAM" id="SSF56672">
    <property type="entry name" value="DNA/RNA polymerases"/>
    <property type="match status" value="1"/>
</dbReference>
<dbReference type="Gene3D" id="3.40.1170.60">
    <property type="match status" value="1"/>
</dbReference>
<dbReference type="GO" id="GO:0003684">
    <property type="term" value="F:damaged DNA binding"/>
    <property type="evidence" value="ECO:0007669"/>
    <property type="project" value="InterPro"/>
</dbReference>
<dbReference type="EMBL" id="AMWK01000009">
    <property type="protein sequence ID" value="ENY53767.1"/>
    <property type="molecule type" value="Genomic_DNA"/>
</dbReference>
<dbReference type="GO" id="GO:0006281">
    <property type="term" value="P:DNA repair"/>
    <property type="evidence" value="ECO:0007669"/>
    <property type="project" value="InterPro"/>
</dbReference>
<dbReference type="InterPro" id="IPR036775">
    <property type="entry name" value="DNA_pol_Y-fam_lit_finger_sf"/>
</dbReference>
<dbReference type="GO" id="GO:0009432">
    <property type="term" value="P:SOS response"/>
    <property type="evidence" value="ECO:0007669"/>
    <property type="project" value="TreeGrafter"/>
</dbReference>
<evidence type="ECO:0000259" key="2">
    <source>
        <dbReference type="PROSITE" id="PS50173"/>
    </source>
</evidence>
<dbReference type="PATRIC" id="fig|1188234.3.peg.459"/>
<feature type="domain" description="UmuC" evidence="2">
    <location>
        <begin position="5"/>
        <end position="186"/>
    </location>
</feature>
<sequence length="420" mass="49480">MNKVIFHIDMDSFFVSCERAKNQSLNNKPIVIASNLKRAIATAMSYEVKKYGFKVGDGFYLMKNKIKDLIAIEPHYQLYSLTSKKIFKFIETFFTNKIEIYSIDECYIDVTEEVKKFNSPYEMAKKIQDEIYRVFKIPCSIGISYTKFLAKMSTNKAKPFGIIETKKEDIKKHFYQLPIKKIFGIGKGIVPKLIRNNINTYEDLVNCQNEVFLKSIFGKNYFLFIQDLKGDNNNRQHVLTNEIKSISNSKTFMEEDSNDSEYLINELREITVNIVKRAEDLNLEGKNISVSIRHQNKLWVHKNKILSKWTNDFEQIWKIVFLLFNEIWNEQKIRGLGVGLGGLKSVFSEKESLNLFEFENKKNSIVEKIINENNLVIGKNKLKTLNQYDQEKNQNKENIRFLRKNFKTYNKKINLEEEWE</sequence>
<dbReference type="PROSITE" id="PS50173">
    <property type="entry name" value="UMUC"/>
    <property type="match status" value="1"/>
</dbReference>
<dbReference type="Gene3D" id="3.30.70.270">
    <property type="match status" value="1"/>
</dbReference>
<reference evidence="3 4" key="1">
    <citation type="journal article" date="2013" name="Genome Announc.">
        <title>Draft Genome Sequences of Mycoplasma alkalescens, Mycoplasma arginini, and Mycoplasma bovigenitalium, Three Species with Equivocal Pathogenic Status for Cattle.</title>
        <authorList>
            <person name="Manso-Silvan L."/>
            <person name="Tardy F."/>
            <person name="Baranowski E."/>
            <person name="Barre A."/>
            <person name="Blanchard A."/>
            <person name="Breton M."/>
            <person name="Couture C."/>
            <person name="Citti C."/>
            <person name="Dordet-Frisoni E."/>
            <person name="Dupuy V."/>
            <person name="Gaurivaud P."/>
            <person name="Jacob D."/>
            <person name="Lemaitre C."/>
            <person name="Nikolski M."/>
            <person name="Nouvel L.X."/>
            <person name="Poumarat F."/>
            <person name="Thebault P."/>
            <person name="Theil S."/>
            <person name="Thiaucourt F."/>
            <person name="Sirand-Pugnet P."/>
        </authorList>
    </citation>
    <scope>NUCLEOTIDE SEQUENCE [LARGE SCALE GENOMIC DNA]</scope>
    <source>
        <strain evidence="3 4">14918</strain>
    </source>
</reference>
<dbReference type="eggNOG" id="COG0389">
    <property type="taxonomic scope" value="Bacteria"/>
</dbReference>
<dbReference type="Proteomes" id="UP000013137">
    <property type="component" value="Unassembled WGS sequence"/>
</dbReference>
<dbReference type="GO" id="GO:0005829">
    <property type="term" value="C:cytosol"/>
    <property type="evidence" value="ECO:0007669"/>
    <property type="project" value="TreeGrafter"/>
</dbReference>
<dbReference type="PANTHER" id="PTHR11076">
    <property type="entry name" value="DNA REPAIR POLYMERASE UMUC / TRANSFERASE FAMILY MEMBER"/>
    <property type="match status" value="1"/>
</dbReference>
<dbReference type="AlphaFoldDB" id="N9TZR4"/>
<dbReference type="Pfam" id="PF11799">
    <property type="entry name" value="IMS_C"/>
    <property type="match status" value="1"/>
</dbReference>
<evidence type="ECO:0000256" key="1">
    <source>
        <dbReference type="ARBA" id="ARBA00010945"/>
    </source>
</evidence>
<dbReference type="InterPro" id="IPR043128">
    <property type="entry name" value="Rev_trsase/Diguanyl_cyclase"/>
</dbReference>
<dbReference type="InterPro" id="IPR022880">
    <property type="entry name" value="DNApol_IV"/>
</dbReference>
<gene>
    <name evidence="3" type="ORF">MALK_4830</name>
</gene>
<accession>N9TZR4</accession>
<dbReference type="InterPro" id="IPR001126">
    <property type="entry name" value="UmuC"/>
</dbReference>
<comment type="caution">
    <text evidence="3">The sequence shown here is derived from an EMBL/GenBank/DDBJ whole genome shotgun (WGS) entry which is preliminary data.</text>
</comment>
<dbReference type="OrthoDB" id="9808813at2"/>
<name>N9TZR4_9BACT</name>
<dbReference type="Gene3D" id="3.30.1490.100">
    <property type="entry name" value="DNA polymerase, Y-family, little finger domain"/>
    <property type="match status" value="1"/>
</dbReference>
<protein>
    <submittedName>
        <fullName evidence="3">DNA polymerase IV (DinB)</fullName>
    </submittedName>
</protein>
<evidence type="ECO:0000313" key="4">
    <source>
        <dbReference type="Proteomes" id="UP000013137"/>
    </source>
</evidence>
<comment type="similarity">
    <text evidence="1">Belongs to the DNA polymerase type-Y family.</text>
</comment>
<dbReference type="InterPro" id="IPR017961">
    <property type="entry name" value="DNA_pol_Y-fam_little_finger"/>
</dbReference>
<dbReference type="RefSeq" id="WP_002881775.1">
    <property type="nucleotide sequence ID" value="NZ_AMWK01000009.1"/>
</dbReference>
<dbReference type="GO" id="GO:0003887">
    <property type="term" value="F:DNA-directed DNA polymerase activity"/>
    <property type="evidence" value="ECO:0007669"/>
    <property type="project" value="InterPro"/>
</dbReference>
<dbReference type="CDD" id="cd03586">
    <property type="entry name" value="PolY_Pol_IV_kappa"/>
    <property type="match status" value="1"/>
</dbReference>
<dbReference type="SUPFAM" id="SSF100879">
    <property type="entry name" value="Lesion bypass DNA polymerase (Y-family), little finger domain"/>
    <property type="match status" value="1"/>
</dbReference>
<keyword evidence="4" id="KW-1185">Reference proteome</keyword>
<dbReference type="InterPro" id="IPR050116">
    <property type="entry name" value="DNA_polymerase-Y"/>
</dbReference>
<dbReference type="PANTHER" id="PTHR11076:SF33">
    <property type="entry name" value="DNA POLYMERASE KAPPA"/>
    <property type="match status" value="1"/>
</dbReference>
<dbReference type="Pfam" id="PF00817">
    <property type="entry name" value="IMS"/>
    <property type="match status" value="1"/>
</dbReference>
<dbReference type="InterPro" id="IPR043502">
    <property type="entry name" value="DNA/RNA_pol_sf"/>
</dbReference>
<organism evidence="3 4">
    <name type="scientific">Metamycoplasma alkalescens 14918</name>
    <dbReference type="NCBI Taxonomy" id="1188234"/>
    <lineage>
        <taxon>Bacteria</taxon>
        <taxon>Bacillati</taxon>
        <taxon>Mycoplasmatota</taxon>
        <taxon>Mycoplasmoidales</taxon>
        <taxon>Metamycoplasmataceae</taxon>
        <taxon>Metamycoplasma</taxon>
    </lineage>
</organism>